<dbReference type="PROSITE" id="PS50181">
    <property type="entry name" value="FBOX"/>
    <property type="match status" value="1"/>
</dbReference>
<dbReference type="InterPro" id="IPR001810">
    <property type="entry name" value="F-box_dom"/>
</dbReference>
<dbReference type="InterPro" id="IPR017451">
    <property type="entry name" value="F-box-assoc_interact_dom"/>
</dbReference>
<dbReference type="InterPro" id="IPR013187">
    <property type="entry name" value="F-box-assoc_dom_typ3"/>
</dbReference>
<evidence type="ECO:0000313" key="3">
    <source>
        <dbReference type="Proteomes" id="UP000306102"/>
    </source>
</evidence>
<dbReference type="Proteomes" id="UP000306102">
    <property type="component" value="Unassembled WGS sequence"/>
</dbReference>
<dbReference type="PANTHER" id="PTHR31672">
    <property type="entry name" value="BNACNNG10540D PROTEIN"/>
    <property type="match status" value="1"/>
</dbReference>
<comment type="caution">
    <text evidence="2">The sequence shown here is derived from an EMBL/GenBank/DDBJ whole genome shotgun (WGS) entry which is preliminary data.</text>
</comment>
<proteinExistence type="predicted"/>
<evidence type="ECO:0000313" key="2">
    <source>
        <dbReference type="EMBL" id="THG12229.1"/>
    </source>
</evidence>
<dbReference type="Pfam" id="PF08268">
    <property type="entry name" value="FBA_3"/>
    <property type="match status" value="1"/>
</dbReference>
<dbReference type="CDD" id="cd22157">
    <property type="entry name" value="F-box_AtFBW1-like"/>
    <property type="match status" value="1"/>
</dbReference>
<dbReference type="EMBL" id="SDRB02006722">
    <property type="protein sequence ID" value="THG12229.1"/>
    <property type="molecule type" value="Genomic_DNA"/>
</dbReference>
<dbReference type="AlphaFoldDB" id="A0A4S4E831"/>
<accession>A0A4S4E831</accession>
<dbReference type="PANTHER" id="PTHR31672:SF13">
    <property type="entry name" value="F-BOX PROTEIN CPR30-LIKE"/>
    <property type="match status" value="1"/>
</dbReference>
<protein>
    <recommendedName>
        <fullName evidence="1">F-box domain-containing protein</fullName>
    </recommendedName>
</protein>
<gene>
    <name evidence="2" type="ORF">TEA_011847</name>
</gene>
<evidence type="ECO:0000259" key="1">
    <source>
        <dbReference type="PROSITE" id="PS50181"/>
    </source>
</evidence>
<reference evidence="2 3" key="1">
    <citation type="journal article" date="2018" name="Proc. Natl. Acad. Sci. U.S.A.">
        <title>Draft genome sequence of Camellia sinensis var. sinensis provides insights into the evolution of the tea genome and tea quality.</title>
        <authorList>
            <person name="Wei C."/>
            <person name="Yang H."/>
            <person name="Wang S."/>
            <person name="Zhao J."/>
            <person name="Liu C."/>
            <person name="Gao L."/>
            <person name="Xia E."/>
            <person name="Lu Y."/>
            <person name="Tai Y."/>
            <person name="She G."/>
            <person name="Sun J."/>
            <person name="Cao H."/>
            <person name="Tong W."/>
            <person name="Gao Q."/>
            <person name="Li Y."/>
            <person name="Deng W."/>
            <person name="Jiang X."/>
            <person name="Wang W."/>
            <person name="Chen Q."/>
            <person name="Zhang S."/>
            <person name="Li H."/>
            <person name="Wu J."/>
            <person name="Wang P."/>
            <person name="Li P."/>
            <person name="Shi C."/>
            <person name="Zheng F."/>
            <person name="Jian J."/>
            <person name="Huang B."/>
            <person name="Shan D."/>
            <person name="Shi M."/>
            <person name="Fang C."/>
            <person name="Yue Y."/>
            <person name="Li F."/>
            <person name="Li D."/>
            <person name="Wei S."/>
            <person name="Han B."/>
            <person name="Jiang C."/>
            <person name="Yin Y."/>
            <person name="Xia T."/>
            <person name="Zhang Z."/>
            <person name="Bennetzen J.L."/>
            <person name="Zhao S."/>
            <person name="Wan X."/>
        </authorList>
    </citation>
    <scope>NUCLEOTIDE SEQUENCE [LARGE SCALE GENOMIC DNA]</scope>
    <source>
        <strain evidence="3">cv. Shuchazao</strain>
        <tissue evidence="2">Leaf</tissue>
    </source>
</reference>
<name>A0A4S4E831_CAMSN</name>
<dbReference type="SUPFAM" id="SSF81383">
    <property type="entry name" value="F-box domain"/>
    <property type="match status" value="1"/>
</dbReference>
<feature type="domain" description="F-box" evidence="1">
    <location>
        <begin position="4"/>
        <end position="49"/>
    </location>
</feature>
<sequence length="399" mass="45968">MSSGRSIFDLPGHIITDILSRLPIKTIIHCRCVCRTWRSLVLDPHFANLHLSRTPTSLIIHQDSDRSPDWDSDILKLIEFDRDEHDQHGNGLLHYDPLMKFDLKRLCYKNGEILLVGSVNGLLCFCDYENEAIFICNPIMRECITLPKPMYTKRYPSTIVYGFGYSSLSGHYKVVQISQTPLSDPAEGLPSSYDSQGAVYVLGTANWRSIGTVPFLYSCRSYNLSLNGNIHWLNCDGETSELICSFDVEYESFQVFPSPPNNLIKQTLYVSLGLFRDYLCLCVTDGSEDSDIVIWVMKEYGVKESWIKEIIIRQNSSDLSCLLYDEVSLLHVWENGDILILWRDDRLYSYSPERKTLEEVEVPRDSSHIVTPFITYEMMLHVPSFLSLKDFEREKVDMF</sequence>
<dbReference type="NCBIfam" id="TIGR01640">
    <property type="entry name" value="F_box_assoc_1"/>
    <property type="match status" value="1"/>
</dbReference>
<dbReference type="InterPro" id="IPR050796">
    <property type="entry name" value="SCF_F-box_component"/>
</dbReference>
<dbReference type="InterPro" id="IPR036047">
    <property type="entry name" value="F-box-like_dom_sf"/>
</dbReference>
<dbReference type="Gene3D" id="1.20.1280.50">
    <property type="match status" value="1"/>
</dbReference>
<dbReference type="Pfam" id="PF00646">
    <property type="entry name" value="F-box"/>
    <property type="match status" value="1"/>
</dbReference>
<organism evidence="2 3">
    <name type="scientific">Camellia sinensis var. sinensis</name>
    <name type="common">China tea</name>
    <dbReference type="NCBI Taxonomy" id="542762"/>
    <lineage>
        <taxon>Eukaryota</taxon>
        <taxon>Viridiplantae</taxon>
        <taxon>Streptophyta</taxon>
        <taxon>Embryophyta</taxon>
        <taxon>Tracheophyta</taxon>
        <taxon>Spermatophyta</taxon>
        <taxon>Magnoliopsida</taxon>
        <taxon>eudicotyledons</taxon>
        <taxon>Gunneridae</taxon>
        <taxon>Pentapetalae</taxon>
        <taxon>asterids</taxon>
        <taxon>Ericales</taxon>
        <taxon>Theaceae</taxon>
        <taxon>Camellia</taxon>
    </lineage>
</organism>
<dbReference type="SMART" id="SM00256">
    <property type="entry name" value="FBOX"/>
    <property type="match status" value="1"/>
</dbReference>
<keyword evidence="3" id="KW-1185">Reference proteome</keyword>